<dbReference type="InterPro" id="IPR058716">
    <property type="entry name" value="WNWW_dom-containing"/>
</dbReference>
<sequence length="95" mass="11039">MKPGRLELRLEREFGGEGHVVVREALDLRDSGRYHDDTDHDLTADVIVDNLRDAPRGDVVDRWNWWLGSLALAYGPEYNQFTVRRSPRDRENGTF</sequence>
<dbReference type="AlphaFoldDB" id="A0A1G9ZHI9"/>
<organism evidence="1 2">
    <name type="scientific">Haloarchaeobius iranensis</name>
    <dbReference type="NCBI Taxonomy" id="996166"/>
    <lineage>
        <taxon>Archaea</taxon>
        <taxon>Methanobacteriati</taxon>
        <taxon>Methanobacteriota</taxon>
        <taxon>Stenosarchaea group</taxon>
        <taxon>Halobacteria</taxon>
        <taxon>Halobacteriales</taxon>
        <taxon>Halorubellaceae</taxon>
        <taxon>Haloarchaeobius</taxon>
    </lineage>
</organism>
<evidence type="ECO:0000313" key="1">
    <source>
        <dbReference type="EMBL" id="SDN20734.1"/>
    </source>
</evidence>
<dbReference type="RefSeq" id="WP_089735318.1">
    <property type="nucleotide sequence ID" value="NZ_FNIA01000020.1"/>
</dbReference>
<gene>
    <name evidence="1" type="ORF">SAMN05192554_12053</name>
</gene>
<protein>
    <submittedName>
        <fullName evidence="1">Uncharacterized protein</fullName>
    </submittedName>
</protein>
<dbReference type="OrthoDB" id="197908at2157"/>
<dbReference type="EMBL" id="FNIA01000020">
    <property type="protein sequence ID" value="SDN20734.1"/>
    <property type="molecule type" value="Genomic_DNA"/>
</dbReference>
<name>A0A1G9ZHI9_9EURY</name>
<accession>A0A1G9ZHI9</accession>
<evidence type="ECO:0000313" key="2">
    <source>
        <dbReference type="Proteomes" id="UP000199370"/>
    </source>
</evidence>
<reference evidence="1 2" key="1">
    <citation type="submission" date="2016-10" db="EMBL/GenBank/DDBJ databases">
        <authorList>
            <person name="de Groot N.N."/>
        </authorList>
    </citation>
    <scope>NUCLEOTIDE SEQUENCE [LARGE SCALE GENOMIC DNA]</scope>
    <source>
        <strain evidence="2">EB21,IBRC-M 10013,KCTC 4048</strain>
    </source>
</reference>
<dbReference type="Pfam" id="PF26484">
    <property type="entry name" value="WNWW"/>
    <property type="match status" value="1"/>
</dbReference>
<dbReference type="Proteomes" id="UP000199370">
    <property type="component" value="Unassembled WGS sequence"/>
</dbReference>
<dbReference type="STRING" id="996166.SAMN05192554_12053"/>
<keyword evidence="2" id="KW-1185">Reference proteome</keyword>
<proteinExistence type="predicted"/>